<proteinExistence type="predicted"/>
<dbReference type="Proteomes" id="UP001157006">
    <property type="component" value="Chromosome 6"/>
</dbReference>
<accession>A0AAV1B238</accession>
<feature type="signal peptide" evidence="1">
    <location>
        <begin position="1"/>
        <end position="18"/>
    </location>
</feature>
<keyword evidence="3" id="KW-1185">Reference proteome</keyword>
<feature type="chain" id="PRO_5043976297" evidence="1">
    <location>
        <begin position="19"/>
        <end position="123"/>
    </location>
</feature>
<evidence type="ECO:0000313" key="2">
    <source>
        <dbReference type="EMBL" id="CAI8616193.1"/>
    </source>
</evidence>
<keyword evidence="1" id="KW-0732">Signal</keyword>
<sequence>MFMLLNIFTVLVLTSLLSIPLEDIHTRLRSKLTLIHQSPLLLKNLIPSSLLDKELYLAATCCNYQLKITLYTNTITSFLTLKTLTSMCLSRIGGKSFGSSSVVNSLKSFSIPNTSFGILFSLL</sequence>
<evidence type="ECO:0000256" key="1">
    <source>
        <dbReference type="SAM" id="SignalP"/>
    </source>
</evidence>
<name>A0AAV1B238_VICFA</name>
<gene>
    <name evidence="2" type="ORF">VFH_VI017640</name>
</gene>
<organism evidence="2 3">
    <name type="scientific">Vicia faba</name>
    <name type="common">Broad bean</name>
    <name type="synonym">Faba vulgaris</name>
    <dbReference type="NCBI Taxonomy" id="3906"/>
    <lineage>
        <taxon>Eukaryota</taxon>
        <taxon>Viridiplantae</taxon>
        <taxon>Streptophyta</taxon>
        <taxon>Embryophyta</taxon>
        <taxon>Tracheophyta</taxon>
        <taxon>Spermatophyta</taxon>
        <taxon>Magnoliopsida</taxon>
        <taxon>eudicotyledons</taxon>
        <taxon>Gunneridae</taxon>
        <taxon>Pentapetalae</taxon>
        <taxon>rosids</taxon>
        <taxon>fabids</taxon>
        <taxon>Fabales</taxon>
        <taxon>Fabaceae</taxon>
        <taxon>Papilionoideae</taxon>
        <taxon>50 kb inversion clade</taxon>
        <taxon>NPAAA clade</taxon>
        <taxon>Hologalegina</taxon>
        <taxon>IRL clade</taxon>
        <taxon>Fabeae</taxon>
        <taxon>Vicia</taxon>
    </lineage>
</organism>
<dbReference type="AlphaFoldDB" id="A0AAV1B238"/>
<protein>
    <submittedName>
        <fullName evidence="2">Uncharacterized protein</fullName>
    </submittedName>
</protein>
<reference evidence="2 3" key="1">
    <citation type="submission" date="2023-01" db="EMBL/GenBank/DDBJ databases">
        <authorList>
            <person name="Kreplak J."/>
        </authorList>
    </citation>
    <scope>NUCLEOTIDE SEQUENCE [LARGE SCALE GENOMIC DNA]</scope>
</reference>
<dbReference type="EMBL" id="OX451741">
    <property type="protein sequence ID" value="CAI8616193.1"/>
    <property type="molecule type" value="Genomic_DNA"/>
</dbReference>
<evidence type="ECO:0000313" key="3">
    <source>
        <dbReference type="Proteomes" id="UP001157006"/>
    </source>
</evidence>